<gene>
    <name evidence="1" type="ORF">GCM10022215_20200</name>
</gene>
<accession>A0ABP7XJ06</accession>
<dbReference type="InterPro" id="IPR023393">
    <property type="entry name" value="START-like_dom_sf"/>
</dbReference>
<dbReference type="Pfam" id="PF10604">
    <property type="entry name" value="Polyketide_cyc2"/>
    <property type="match status" value="1"/>
</dbReference>
<name>A0ABP7XJ06_9ACTN</name>
<reference evidence="2" key="1">
    <citation type="journal article" date="2019" name="Int. J. Syst. Evol. Microbiol.">
        <title>The Global Catalogue of Microorganisms (GCM) 10K type strain sequencing project: providing services to taxonomists for standard genome sequencing and annotation.</title>
        <authorList>
            <consortium name="The Broad Institute Genomics Platform"/>
            <consortium name="The Broad Institute Genome Sequencing Center for Infectious Disease"/>
            <person name="Wu L."/>
            <person name="Ma J."/>
        </authorList>
    </citation>
    <scope>NUCLEOTIDE SEQUENCE [LARGE SCALE GENOMIC DNA]</scope>
    <source>
        <strain evidence="2">JCM 16703</strain>
    </source>
</reference>
<proteinExistence type="predicted"/>
<dbReference type="Proteomes" id="UP001501495">
    <property type="component" value="Unassembled WGS sequence"/>
</dbReference>
<dbReference type="SUPFAM" id="SSF55961">
    <property type="entry name" value="Bet v1-like"/>
    <property type="match status" value="1"/>
</dbReference>
<organism evidence="1 2">
    <name type="scientific">Nocardioides fonticola</name>
    <dbReference type="NCBI Taxonomy" id="450363"/>
    <lineage>
        <taxon>Bacteria</taxon>
        <taxon>Bacillati</taxon>
        <taxon>Actinomycetota</taxon>
        <taxon>Actinomycetes</taxon>
        <taxon>Propionibacteriales</taxon>
        <taxon>Nocardioidaceae</taxon>
        <taxon>Nocardioides</taxon>
    </lineage>
</organism>
<dbReference type="EMBL" id="BAAAZH010000013">
    <property type="protein sequence ID" value="GAA4118546.1"/>
    <property type="molecule type" value="Genomic_DNA"/>
</dbReference>
<dbReference type="RefSeq" id="WP_344733236.1">
    <property type="nucleotide sequence ID" value="NZ_BAAAZH010000013.1"/>
</dbReference>
<comment type="caution">
    <text evidence="1">The sequence shown here is derived from an EMBL/GenBank/DDBJ whole genome shotgun (WGS) entry which is preliminary data.</text>
</comment>
<evidence type="ECO:0000313" key="2">
    <source>
        <dbReference type="Proteomes" id="UP001501495"/>
    </source>
</evidence>
<sequence>MHVERTFTVSRPAEEVYDYLVDFSRTEEWDPGTVSTTRTSGSGGVGTTYRNVSTFMGRTVELTYTTAVANRPGRLEFHGRNKASSTKDILTLRSTGPGTTEIHYRAEFRFHGVTKLLAPLIVPLKLPALADETVEQLRGALER</sequence>
<evidence type="ECO:0000313" key="1">
    <source>
        <dbReference type="EMBL" id="GAA4118546.1"/>
    </source>
</evidence>
<keyword evidence="2" id="KW-1185">Reference proteome</keyword>
<dbReference type="InterPro" id="IPR019587">
    <property type="entry name" value="Polyketide_cyclase/dehydratase"/>
</dbReference>
<protein>
    <submittedName>
        <fullName evidence="1">SRPBCC family protein</fullName>
    </submittedName>
</protein>
<dbReference type="Gene3D" id="3.30.530.20">
    <property type="match status" value="1"/>
</dbReference>